<proteinExistence type="predicted"/>
<evidence type="ECO:0000313" key="2">
    <source>
        <dbReference type="Proteomes" id="UP001055879"/>
    </source>
</evidence>
<organism evidence="1 2">
    <name type="scientific">Arctium lappa</name>
    <name type="common">Greater burdock</name>
    <name type="synonym">Lappa major</name>
    <dbReference type="NCBI Taxonomy" id="4217"/>
    <lineage>
        <taxon>Eukaryota</taxon>
        <taxon>Viridiplantae</taxon>
        <taxon>Streptophyta</taxon>
        <taxon>Embryophyta</taxon>
        <taxon>Tracheophyta</taxon>
        <taxon>Spermatophyta</taxon>
        <taxon>Magnoliopsida</taxon>
        <taxon>eudicotyledons</taxon>
        <taxon>Gunneridae</taxon>
        <taxon>Pentapetalae</taxon>
        <taxon>asterids</taxon>
        <taxon>campanulids</taxon>
        <taxon>Asterales</taxon>
        <taxon>Asteraceae</taxon>
        <taxon>Carduoideae</taxon>
        <taxon>Cardueae</taxon>
        <taxon>Arctiinae</taxon>
        <taxon>Arctium</taxon>
    </lineage>
</organism>
<gene>
    <name evidence="1" type="ORF">L6452_35242</name>
</gene>
<keyword evidence="2" id="KW-1185">Reference proteome</keyword>
<name>A0ACB8Y5X6_ARCLA</name>
<accession>A0ACB8Y5X6</accession>
<sequence length="73" mass="8221">MPLKRLGTTEDMAVVTAFLASNEASYIAGETTVVVGGMDDPIRKDHDWELLLDKEFRYLRTVIVTKLPCPFAY</sequence>
<protein>
    <submittedName>
        <fullName evidence="1">Uncharacterized protein</fullName>
    </submittedName>
</protein>
<reference evidence="2" key="1">
    <citation type="journal article" date="2022" name="Mol. Ecol. Resour.">
        <title>The genomes of chicory, endive, great burdock and yacon provide insights into Asteraceae palaeo-polyploidization history and plant inulin production.</title>
        <authorList>
            <person name="Fan W."/>
            <person name="Wang S."/>
            <person name="Wang H."/>
            <person name="Wang A."/>
            <person name="Jiang F."/>
            <person name="Liu H."/>
            <person name="Zhao H."/>
            <person name="Xu D."/>
            <person name="Zhang Y."/>
        </authorList>
    </citation>
    <scope>NUCLEOTIDE SEQUENCE [LARGE SCALE GENOMIC DNA]</scope>
    <source>
        <strain evidence="2">cv. Niubang</strain>
    </source>
</reference>
<evidence type="ECO:0000313" key="1">
    <source>
        <dbReference type="EMBL" id="KAI3680471.1"/>
    </source>
</evidence>
<dbReference type="Proteomes" id="UP001055879">
    <property type="component" value="Linkage Group LG13"/>
</dbReference>
<comment type="caution">
    <text evidence="1">The sequence shown here is derived from an EMBL/GenBank/DDBJ whole genome shotgun (WGS) entry which is preliminary data.</text>
</comment>
<reference evidence="1 2" key="2">
    <citation type="journal article" date="2022" name="Mol. Ecol. Resour.">
        <title>The genomes of chicory, endive, great burdock and yacon provide insights into Asteraceae paleo-polyploidization history and plant inulin production.</title>
        <authorList>
            <person name="Fan W."/>
            <person name="Wang S."/>
            <person name="Wang H."/>
            <person name="Wang A."/>
            <person name="Jiang F."/>
            <person name="Liu H."/>
            <person name="Zhao H."/>
            <person name="Xu D."/>
            <person name="Zhang Y."/>
        </authorList>
    </citation>
    <scope>NUCLEOTIDE SEQUENCE [LARGE SCALE GENOMIC DNA]</scope>
    <source>
        <strain evidence="2">cv. Niubang</strain>
    </source>
</reference>
<dbReference type="EMBL" id="CM042059">
    <property type="protein sequence ID" value="KAI3680471.1"/>
    <property type="molecule type" value="Genomic_DNA"/>
</dbReference>